<dbReference type="GO" id="GO:0005886">
    <property type="term" value="C:plasma membrane"/>
    <property type="evidence" value="ECO:0007669"/>
    <property type="project" value="UniProtKB-SubCell"/>
</dbReference>
<feature type="transmembrane region" description="Helical" evidence="6">
    <location>
        <begin position="46"/>
        <end position="70"/>
    </location>
</feature>
<dbReference type="PANTHER" id="PTHR30250">
    <property type="entry name" value="PST FAMILY PREDICTED COLANIC ACID TRANSPORTER"/>
    <property type="match status" value="1"/>
</dbReference>
<organism evidence="7 8">
    <name type="scientific">Candidatus Daviesbacteria bacterium RIFCSPHIGHO2_02_FULL_43_12</name>
    <dbReference type="NCBI Taxonomy" id="1797776"/>
    <lineage>
        <taxon>Bacteria</taxon>
        <taxon>Candidatus Daviesiibacteriota</taxon>
    </lineage>
</organism>
<accession>A0A1F5KK44</accession>
<keyword evidence="3 6" id="KW-0812">Transmembrane</keyword>
<feature type="transmembrane region" description="Helical" evidence="6">
    <location>
        <begin position="256"/>
        <end position="280"/>
    </location>
</feature>
<sequence length="419" mass="46012">MKLGFLRTDTLKFSFITISSTIINGLLGALFYILLARLIGPREFGLVIVAVTTLTMIADIADFGTNSALLKSVASKINDSVYIYKSIKLASVFKTTIWILLLAGSWFAPFAAANLFHQPSLTPFLMLVPIGVGGAMFLSLMTSLLQGLQNYKFWSGIQIGTNLLRLFLLWGLYYIKQLNGINSFLLFIIVPFVGVLICLLKLPIRKIAQAKVESAQVTNFFSFSSWVGLMITITAFSSRLDTFLNARFLEAAQVGVYAAASQLISVMPQVISALGVVAAPRFASFTNNGDAWNYFKKFMQLVGGLAIVGVVLLPVALLLIPLVLGSAYTQAQTPFAILFIAMILFLLSVPIHNAIIYYLHKPSFFVATSIINLCLMLLVGPMLIMRYGVVGTSMMVLMTMLFNLFVPLGFLLLKMRNGK</sequence>
<feature type="transmembrane region" description="Helical" evidence="6">
    <location>
        <begin position="124"/>
        <end position="145"/>
    </location>
</feature>
<feature type="transmembrane region" description="Helical" evidence="6">
    <location>
        <begin position="181"/>
        <end position="204"/>
    </location>
</feature>
<comment type="caution">
    <text evidence="7">The sequence shown here is derived from an EMBL/GenBank/DDBJ whole genome shotgun (WGS) entry which is preliminary data.</text>
</comment>
<feature type="transmembrane region" description="Helical" evidence="6">
    <location>
        <begin position="157"/>
        <end position="175"/>
    </location>
</feature>
<evidence type="ECO:0000256" key="2">
    <source>
        <dbReference type="ARBA" id="ARBA00022475"/>
    </source>
</evidence>
<evidence type="ECO:0000256" key="6">
    <source>
        <dbReference type="SAM" id="Phobius"/>
    </source>
</evidence>
<feature type="transmembrane region" description="Helical" evidence="6">
    <location>
        <begin position="390"/>
        <end position="413"/>
    </location>
</feature>
<dbReference type="Pfam" id="PF01943">
    <property type="entry name" value="Polysacc_synt"/>
    <property type="match status" value="1"/>
</dbReference>
<evidence type="ECO:0000256" key="1">
    <source>
        <dbReference type="ARBA" id="ARBA00004651"/>
    </source>
</evidence>
<comment type="subcellular location">
    <subcellularLocation>
        <location evidence="1">Cell membrane</location>
        <topology evidence="1">Multi-pass membrane protein</topology>
    </subcellularLocation>
</comment>
<feature type="transmembrane region" description="Helical" evidence="6">
    <location>
        <begin position="336"/>
        <end position="359"/>
    </location>
</feature>
<keyword evidence="2" id="KW-1003">Cell membrane</keyword>
<dbReference type="AlphaFoldDB" id="A0A1F5KK44"/>
<evidence type="ECO:0008006" key="9">
    <source>
        <dbReference type="Google" id="ProtNLM"/>
    </source>
</evidence>
<dbReference type="InterPro" id="IPR050833">
    <property type="entry name" value="Poly_Biosynth_Transport"/>
</dbReference>
<feature type="transmembrane region" description="Helical" evidence="6">
    <location>
        <begin position="364"/>
        <end position="384"/>
    </location>
</feature>
<dbReference type="PANTHER" id="PTHR30250:SF11">
    <property type="entry name" value="O-ANTIGEN TRANSPORTER-RELATED"/>
    <property type="match status" value="1"/>
</dbReference>
<keyword evidence="4 6" id="KW-1133">Transmembrane helix</keyword>
<evidence type="ECO:0000256" key="4">
    <source>
        <dbReference type="ARBA" id="ARBA00022989"/>
    </source>
</evidence>
<proteinExistence type="predicted"/>
<dbReference type="EMBL" id="MFDD01000002">
    <property type="protein sequence ID" value="OGE41307.1"/>
    <property type="molecule type" value="Genomic_DNA"/>
</dbReference>
<evidence type="ECO:0000313" key="8">
    <source>
        <dbReference type="Proteomes" id="UP000177328"/>
    </source>
</evidence>
<protein>
    <recommendedName>
        <fullName evidence="9">Polysaccharide biosynthesis protein C-terminal domain-containing protein</fullName>
    </recommendedName>
</protein>
<feature type="transmembrane region" description="Helical" evidence="6">
    <location>
        <begin position="216"/>
        <end position="236"/>
    </location>
</feature>
<feature type="transmembrane region" description="Helical" evidence="6">
    <location>
        <begin position="301"/>
        <end position="324"/>
    </location>
</feature>
<name>A0A1F5KK44_9BACT</name>
<evidence type="ECO:0000256" key="3">
    <source>
        <dbReference type="ARBA" id="ARBA00022692"/>
    </source>
</evidence>
<feature type="transmembrane region" description="Helical" evidence="6">
    <location>
        <begin position="91"/>
        <end position="112"/>
    </location>
</feature>
<feature type="transmembrane region" description="Helical" evidence="6">
    <location>
        <begin position="12"/>
        <end position="34"/>
    </location>
</feature>
<gene>
    <name evidence="7" type="ORF">A3D25_02165</name>
</gene>
<evidence type="ECO:0000313" key="7">
    <source>
        <dbReference type="EMBL" id="OGE41307.1"/>
    </source>
</evidence>
<reference evidence="7 8" key="1">
    <citation type="journal article" date="2016" name="Nat. Commun.">
        <title>Thousands of microbial genomes shed light on interconnected biogeochemical processes in an aquifer system.</title>
        <authorList>
            <person name="Anantharaman K."/>
            <person name="Brown C.T."/>
            <person name="Hug L.A."/>
            <person name="Sharon I."/>
            <person name="Castelle C.J."/>
            <person name="Probst A.J."/>
            <person name="Thomas B.C."/>
            <person name="Singh A."/>
            <person name="Wilkins M.J."/>
            <person name="Karaoz U."/>
            <person name="Brodie E.L."/>
            <person name="Williams K.H."/>
            <person name="Hubbard S.S."/>
            <person name="Banfield J.F."/>
        </authorList>
    </citation>
    <scope>NUCLEOTIDE SEQUENCE [LARGE SCALE GENOMIC DNA]</scope>
</reference>
<keyword evidence="5 6" id="KW-0472">Membrane</keyword>
<evidence type="ECO:0000256" key="5">
    <source>
        <dbReference type="ARBA" id="ARBA00023136"/>
    </source>
</evidence>
<dbReference type="Proteomes" id="UP000177328">
    <property type="component" value="Unassembled WGS sequence"/>
</dbReference>
<dbReference type="InterPro" id="IPR002797">
    <property type="entry name" value="Polysacc_synth"/>
</dbReference>